<evidence type="ECO:0000259" key="13">
    <source>
        <dbReference type="PROSITE" id="PS50076"/>
    </source>
</evidence>
<evidence type="ECO:0000256" key="6">
    <source>
        <dbReference type="ARBA" id="ARBA00021797"/>
    </source>
</evidence>
<dbReference type="SUPFAM" id="SSF46565">
    <property type="entry name" value="Chaperone J-domain"/>
    <property type="match status" value="2"/>
</dbReference>
<name>F2TRF2_AJEDA</name>
<evidence type="ECO:0000256" key="1">
    <source>
        <dbReference type="ARBA" id="ARBA00003474"/>
    </source>
</evidence>
<dbReference type="InterPro" id="IPR036671">
    <property type="entry name" value="DPH_MB_sf"/>
</dbReference>
<dbReference type="SMART" id="SM00271">
    <property type="entry name" value="DnaJ"/>
    <property type="match status" value="1"/>
</dbReference>
<evidence type="ECO:0000259" key="14">
    <source>
        <dbReference type="PROSITE" id="PS51074"/>
    </source>
</evidence>
<dbReference type="UniPathway" id="UPA00559"/>
<feature type="region of interest" description="Disordered" evidence="12">
    <location>
        <begin position="104"/>
        <end position="143"/>
    </location>
</feature>
<evidence type="ECO:0000256" key="9">
    <source>
        <dbReference type="ARBA" id="ARBA00022833"/>
    </source>
</evidence>
<dbReference type="InterPro" id="IPR036869">
    <property type="entry name" value="J_dom_sf"/>
</dbReference>
<evidence type="ECO:0000256" key="10">
    <source>
        <dbReference type="ARBA" id="ARBA00023004"/>
    </source>
</evidence>
<dbReference type="InterPro" id="IPR007872">
    <property type="entry name" value="DPH_MB_dom"/>
</dbReference>
<feature type="compositionally biased region" description="Polar residues" evidence="12">
    <location>
        <begin position="110"/>
        <end position="141"/>
    </location>
</feature>
<dbReference type="Gene3D" id="3.10.660.10">
    <property type="entry name" value="DPH Zinc finger"/>
    <property type="match status" value="1"/>
</dbReference>
<dbReference type="PANTHER" id="PTHR21454">
    <property type="entry name" value="DPH3 HOMOLOG-RELATED"/>
    <property type="match status" value="1"/>
</dbReference>
<dbReference type="CDD" id="cd06257">
    <property type="entry name" value="DnaJ"/>
    <property type="match status" value="1"/>
</dbReference>
<organism evidence="15">
    <name type="scientific">Ajellomyces dermatitidis (strain ATCC 18188 / CBS 674.68)</name>
    <name type="common">Blastomyces dermatitidis</name>
    <dbReference type="NCBI Taxonomy" id="653446"/>
    <lineage>
        <taxon>Eukaryota</taxon>
        <taxon>Fungi</taxon>
        <taxon>Dikarya</taxon>
        <taxon>Ascomycota</taxon>
        <taxon>Pezizomycotina</taxon>
        <taxon>Eurotiomycetes</taxon>
        <taxon>Eurotiomycetidae</taxon>
        <taxon>Onygenales</taxon>
        <taxon>Ajellomycetaceae</taxon>
        <taxon>Blastomyces</taxon>
    </lineage>
</organism>
<dbReference type="PROSITE" id="PS50076">
    <property type="entry name" value="DNAJ_2"/>
    <property type="match status" value="1"/>
</dbReference>
<dbReference type="Pfam" id="PF05207">
    <property type="entry name" value="Zn_ribbon_CSL"/>
    <property type="match status" value="1"/>
</dbReference>
<evidence type="ECO:0000256" key="12">
    <source>
        <dbReference type="SAM" id="MobiDB-lite"/>
    </source>
</evidence>
<evidence type="ECO:0000256" key="5">
    <source>
        <dbReference type="ARBA" id="ARBA00006169"/>
    </source>
</evidence>
<keyword evidence="7" id="KW-0963">Cytoplasm</keyword>
<dbReference type="GO" id="GO:0046872">
    <property type="term" value="F:metal ion binding"/>
    <property type="evidence" value="ECO:0007669"/>
    <property type="project" value="UniProtKB-KW"/>
</dbReference>
<comment type="subcellular location">
    <subcellularLocation>
        <location evidence="3">Cytoplasm</location>
    </subcellularLocation>
    <subcellularLocation>
        <location evidence="2">Nucleus</location>
    </subcellularLocation>
</comment>
<keyword evidence="10" id="KW-0408">Iron</keyword>
<evidence type="ECO:0000313" key="15">
    <source>
        <dbReference type="EMBL" id="EGE85815.2"/>
    </source>
</evidence>
<dbReference type="AlphaFoldDB" id="F2TRF2"/>
<dbReference type="InterPro" id="IPR001623">
    <property type="entry name" value="DnaJ_domain"/>
</dbReference>
<evidence type="ECO:0000256" key="4">
    <source>
        <dbReference type="ARBA" id="ARBA00005156"/>
    </source>
</evidence>
<comment type="function">
    <text evidence="1">Required for the first step of diphthamide biosynthesis, the transfer of 3-amino-3-carboxypropyl from S-adenosyl-L-methionine to a histidine residue. Diphthamide is a post-translational modification of histidine which occurs in elongation factor 2.</text>
</comment>
<keyword evidence="11" id="KW-0539">Nucleus</keyword>
<dbReference type="OrthoDB" id="445556at2759"/>
<evidence type="ECO:0000256" key="8">
    <source>
        <dbReference type="ARBA" id="ARBA00022723"/>
    </source>
</evidence>
<dbReference type="GO" id="GO:0005634">
    <property type="term" value="C:nucleus"/>
    <property type="evidence" value="ECO:0007669"/>
    <property type="project" value="UniProtKB-SubCell"/>
</dbReference>
<comment type="similarity">
    <text evidence="5">Belongs to the DPH4 family.</text>
</comment>
<comment type="pathway">
    <text evidence="4">Protein modification; peptidyl-diphthamide biosynthesis.</text>
</comment>
<evidence type="ECO:0000256" key="2">
    <source>
        <dbReference type="ARBA" id="ARBA00004123"/>
    </source>
</evidence>
<dbReference type="PROSITE" id="PS51074">
    <property type="entry name" value="DPH_MB"/>
    <property type="match status" value="1"/>
</dbReference>
<feature type="domain" description="DPH-type MB" evidence="14">
    <location>
        <begin position="230"/>
        <end position="307"/>
    </location>
</feature>
<protein>
    <recommendedName>
        <fullName evidence="6">Diphthamide biosynthesis protein 4</fullName>
    </recommendedName>
</protein>
<dbReference type="Proteomes" id="UP000007802">
    <property type="component" value="Unassembled WGS sequence"/>
</dbReference>
<gene>
    <name evidence="15" type="ORF">BDDG_08760</name>
</gene>
<keyword evidence="8" id="KW-0479">Metal-binding</keyword>
<sequence>MLSRTRASLTISCRQLLRQRALPRCASLKQSRSPSIIRPNDDRTVLQWPPSSSATAMMTALSTTTLGTSTTTHYSILNIPYPPPHRLLKPDVKLAYHRALLKHHPDKSRTASSNPAKTPTTSIAFRTNGASTGTNSNSQYMTDRETTTTSSITTITTEASNPAGTAKVSPPLPHAPQLRYTIDQITTAYKVLSDPVARAEYDRSLRLLGINGDRHGHGHGDDEGTPFRTGMEVFDLDDMQMADGTFGPDFGTNSDDNGSGGTWYHSCRCGEEKGFVVLEEELEREAERGEVVVGCRGCSLWATVVFAVDESGEEEMENDRIS</sequence>
<accession>F2TRF2</accession>
<dbReference type="GO" id="GO:0005737">
    <property type="term" value="C:cytoplasm"/>
    <property type="evidence" value="ECO:0007669"/>
    <property type="project" value="UniProtKB-SubCell"/>
</dbReference>
<feature type="domain" description="J" evidence="13">
    <location>
        <begin position="72"/>
        <end position="205"/>
    </location>
</feature>
<dbReference type="GO" id="GO:0017183">
    <property type="term" value="P:protein histidyl modification to diphthamide"/>
    <property type="evidence" value="ECO:0007669"/>
    <property type="project" value="UniProtKB-UniPathway"/>
</dbReference>
<reference evidence="15" key="1">
    <citation type="submission" date="2010-03" db="EMBL/GenBank/DDBJ databases">
        <title>Annotation of Blastomyces dermatitidis strain ATCC 18188.</title>
        <authorList>
            <consortium name="The Broad Institute Genome Sequencing Platform"/>
            <consortium name="Broad Institute Genome Sequencing Center for Infectious Disease."/>
            <person name="Cuomo C."/>
            <person name="Klein B."/>
            <person name="Sullivan T."/>
            <person name="Heitman J."/>
            <person name="Young S."/>
            <person name="Zeng Q."/>
            <person name="Gargeya S."/>
            <person name="Alvarado L."/>
            <person name="Berlin A.M."/>
            <person name="Chapman S.B."/>
            <person name="Chen Z."/>
            <person name="Freedman E."/>
            <person name="Gellesch M."/>
            <person name="Goldberg J."/>
            <person name="Griggs A."/>
            <person name="Gujja S."/>
            <person name="Heilman E."/>
            <person name="Heiman D."/>
            <person name="Howarth C."/>
            <person name="Mehta T."/>
            <person name="Neiman D."/>
            <person name="Pearson M."/>
            <person name="Roberts A."/>
            <person name="Saif S."/>
            <person name="Shea T."/>
            <person name="Shenoy N."/>
            <person name="Sisk P."/>
            <person name="Stolte C."/>
            <person name="Sykes S."/>
            <person name="White J."/>
            <person name="Yandava C."/>
            <person name="Haas B."/>
            <person name="Nusbaum C."/>
            <person name="Birren B."/>
        </authorList>
    </citation>
    <scope>NUCLEOTIDE SEQUENCE [LARGE SCALE GENOMIC DNA]</scope>
    <source>
        <strain evidence="15">ATCC 18188</strain>
    </source>
</reference>
<proteinExistence type="inferred from homology"/>
<dbReference type="InterPro" id="IPR044248">
    <property type="entry name" value="DPH3/4-like"/>
</dbReference>
<dbReference type="Gene3D" id="1.10.287.110">
    <property type="entry name" value="DnaJ domain"/>
    <property type="match status" value="1"/>
</dbReference>
<dbReference type="HOGENOM" id="CLU_017633_7_0_1"/>
<evidence type="ECO:0000256" key="3">
    <source>
        <dbReference type="ARBA" id="ARBA00004496"/>
    </source>
</evidence>
<evidence type="ECO:0000256" key="7">
    <source>
        <dbReference type="ARBA" id="ARBA00022490"/>
    </source>
</evidence>
<keyword evidence="9" id="KW-0862">Zinc</keyword>
<dbReference type="EMBL" id="GG749506">
    <property type="protein sequence ID" value="EGE85815.2"/>
    <property type="molecule type" value="Genomic_DNA"/>
</dbReference>
<dbReference type="PANTHER" id="PTHR21454:SF46">
    <property type="entry name" value="DIPHTHAMIDE BIOSYNTHESIS PROTEIN 4"/>
    <property type="match status" value="1"/>
</dbReference>
<dbReference type="SUPFAM" id="SSF144217">
    <property type="entry name" value="CSL zinc finger"/>
    <property type="match status" value="1"/>
</dbReference>
<evidence type="ECO:0000256" key="11">
    <source>
        <dbReference type="ARBA" id="ARBA00023242"/>
    </source>
</evidence>